<dbReference type="InterPro" id="IPR005335">
    <property type="entry name" value="Terminase_ssu"/>
</dbReference>
<dbReference type="InterPro" id="IPR052404">
    <property type="entry name" value="SPP1-like_terminase"/>
</dbReference>
<evidence type="ECO:0008006" key="4">
    <source>
        <dbReference type="Google" id="ProtNLM"/>
    </source>
</evidence>
<proteinExistence type="predicted"/>
<sequence length="164" mass="19242">MINEKRKRFCEEYIKDLNGKEAAIRAGYSERTAKQEAYKLLNDPGVSEHLAKLQKKTSKRNEITIDELIQDLLEMNNVNIADLYDKKGKMKNISDLPRNLTKCIQEIQITRAGTKYKFYSRLEVLEKLAKHLGFYEKDNRQSKPEIKLEFPYNINVESREKPNS</sequence>
<reference evidence="3" key="1">
    <citation type="journal article" date="2015" name="Nature">
        <title>Complex archaea that bridge the gap between prokaryotes and eukaryotes.</title>
        <authorList>
            <person name="Spang A."/>
            <person name="Saw J.H."/>
            <person name="Jorgensen S.L."/>
            <person name="Zaremba-Niedzwiedzka K."/>
            <person name="Martijn J."/>
            <person name="Lind A.E."/>
            <person name="van Eijk R."/>
            <person name="Schleper C."/>
            <person name="Guy L."/>
            <person name="Ettema T.J."/>
        </authorList>
    </citation>
    <scope>NUCLEOTIDE SEQUENCE</scope>
</reference>
<evidence type="ECO:0000256" key="1">
    <source>
        <dbReference type="ARBA" id="ARBA00022612"/>
    </source>
</evidence>
<dbReference type="Pfam" id="PF03592">
    <property type="entry name" value="Terminase_2"/>
    <property type="match status" value="1"/>
</dbReference>
<dbReference type="Gene3D" id="1.10.10.1400">
    <property type="entry name" value="Terminase, small subunit, N-terminal DNA-binding domain, HTH motif"/>
    <property type="match status" value="1"/>
</dbReference>
<dbReference type="PANTHER" id="PTHR41328:SF2">
    <property type="entry name" value="TERMINASE SMALL SUBUNIT"/>
    <property type="match status" value="1"/>
</dbReference>
<name>A0A0F9QYI7_9ZZZZ</name>
<gene>
    <name evidence="3" type="ORF">LCGC14_1038740</name>
</gene>
<dbReference type="InterPro" id="IPR038713">
    <property type="entry name" value="Terminase_Gp1_N_sf"/>
</dbReference>
<dbReference type="AlphaFoldDB" id="A0A0F9QYI7"/>
<comment type="caution">
    <text evidence="3">The sequence shown here is derived from an EMBL/GenBank/DDBJ whole genome shotgun (WGS) entry which is preliminary data.</text>
</comment>
<protein>
    <recommendedName>
        <fullName evidence="4">Terminase small subunit</fullName>
    </recommendedName>
</protein>
<keyword evidence="1" id="KW-1188">Viral release from host cell</keyword>
<dbReference type="PANTHER" id="PTHR41328">
    <property type="entry name" value="TERMINASE SMALL SUBUNIT-RELATED"/>
    <property type="match status" value="1"/>
</dbReference>
<evidence type="ECO:0000256" key="2">
    <source>
        <dbReference type="ARBA" id="ARBA00023219"/>
    </source>
</evidence>
<accession>A0A0F9QYI7</accession>
<keyword evidence="2" id="KW-0231">Viral genome packaging</keyword>
<evidence type="ECO:0000313" key="3">
    <source>
        <dbReference type="EMBL" id="KKN10218.1"/>
    </source>
</evidence>
<dbReference type="EMBL" id="LAZR01004264">
    <property type="protein sequence ID" value="KKN10218.1"/>
    <property type="molecule type" value="Genomic_DNA"/>
</dbReference>
<organism evidence="3">
    <name type="scientific">marine sediment metagenome</name>
    <dbReference type="NCBI Taxonomy" id="412755"/>
    <lineage>
        <taxon>unclassified sequences</taxon>
        <taxon>metagenomes</taxon>
        <taxon>ecological metagenomes</taxon>
    </lineage>
</organism>
<dbReference type="GO" id="GO:0051276">
    <property type="term" value="P:chromosome organization"/>
    <property type="evidence" value="ECO:0007669"/>
    <property type="project" value="InterPro"/>
</dbReference>